<protein>
    <recommendedName>
        <fullName evidence="4">Reverse transcriptase domain-containing protein</fullName>
    </recommendedName>
</protein>
<feature type="compositionally biased region" description="Basic residues" evidence="1">
    <location>
        <begin position="1"/>
        <end position="11"/>
    </location>
</feature>
<evidence type="ECO:0000256" key="1">
    <source>
        <dbReference type="SAM" id="MobiDB-lite"/>
    </source>
</evidence>
<evidence type="ECO:0000313" key="3">
    <source>
        <dbReference type="Proteomes" id="UP000069940"/>
    </source>
</evidence>
<sequence>METRARRNRRMRSPEEGAPTGAGPGTGDRVSGQRLEEEVVQERPSSQRAQPVPRTQSRNGSNSNHQGHAAPANVAVADRRQSLTLAGGRRQRIMWTREMNMYVIRCYFVCTRMETDMSGRSGMLEMFNERFPCFANQLDLNKLYTRKRAIMSHNMLTAAEVECIKLEAQRELGEERTRSSDTSRRSSDGLDASNASESRDTTAPTATGPAADMQRQQLRDELALHMTTAVTQFRGTDPMSRHRIQKLRNSYRLTSAVSILNQDILPQYLEAVQHLEDLQFTVYSAAVAVVKTLGLRTRPQGDGEGRTRPSTQKPAWMRRLENRIATLRTKIGRLTQYKQGNRSTRLVRYVAEIVKPAELRDLTEVNITEILDTHVQRLSALVKRLRRYGECSKRKEQNRMFNINEREFYNCIRNDKPDYGEGLPEIGEVTQFWANLWENPVQHSDDGMWLAEEERQCNGVGDMTAVVVTAEDVREATRYTRNWAAPGPDFVHNFWYKKLTTIHGRMAECFNMVLEDPTQLPEFITRGITYLLPKDQNTAQPIQLWLPTEEWGRSTRITHTFFMDDLKLFAESVQRLHQLLQHVTVFSNDIRMEFGIDKCRSVHLRRGQVVDGSCFRVNEQEEIRNMVEGEVYKYLGFLQLGGIRHTAIKKELQDKFLHRVNCVLRSFLSAGNKVKAINTFAVPLLTYSFGVVKWTKTDLEALERAVRVAFTKHRMRHPKSSIERVTLPRAVGGRGVTDIQALCVSQIQQLQAYFVESQNPHEMYRTVCEADHGYSALHLAQEDYRLNCDIKTVDEMIVTWKQKELHGTHPHQLELEHIDKAASNAWLVQGDLFSETEGFMVAIQDRVIATKNYRRYILHEDVEDRCRKCNSVGETIEHVVAGCSVLAGSAYLDRHNEVAKIVHQQLALKHNLVDRFVPYYKYQPDPVLENSWIKLYWDREIITDVLIRANRPDIVVFDKRMKRVTLIDIAVPLDHNVQSTFSGKITKYHDLAEELKQMWHLEDVRIVPVVLSATGVVPKSLLRSLDELELKKDLNSILKAVILGTCSIVRRFLNHHN</sequence>
<evidence type="ECO:0008006" key="4">
    <source>
        <dbReference type="Google" id="ProtNLM"/>
    </source>
</evidence>
<feature type="region of interest" description="Disordered" evidence="1">
    <location>
        <begin position="1"/>
        <end position="76"/>
    </location>
</feature>
<dbReference type="PANTHER" id="PTHR35450">
    <property type="entry name" value="REVERSE TRANSCRIPTASE DOMAIN-CONTAINING PROTEIN"/>
    <property type="match status" value="1"/>
</dbReference>
<dbReference type="EnsemblMetazoa" id="AALFPA23_003546.R3948">
    <property type="protein sequence ID" value="AALFPA23_003546.P3948"/>
    <property type="gene ID" value="AALFPA23_003546"/>
</dbReference>
<feature type="compositionally biased region" description="Basic and acidic residues" evidence="1">
    <location>
        <begin position="171"/>
        <end position="188"/>
    </location>
</feature>
<dbReference type="RefSeq" id="XP_062701909.1">
    <property type="nucleotide sequence ID" value="XM_062845925.1"/>
</dbReference>
<evidence type="ECO:0000313" key="2">
    <source>
        <dbReference type="EnsemblMetazoa" id="AALFPA23_003546.P3948"/>
    </source>
</evidence>
<keyword evidence="3" id="KW-1185">Reference proteome</keyword>
<name>A0ABM1XWJ3_AEDAL</name>
<dbReference type="PANTHER" id="PTHR35450:SF2">
    <property type="entry name" value="REVERSE TRANSCRIPTASE DOMAIN-CONTAINING PROTEIN"/>
    <property type="match status" value="1"/>
</dbReference>
<organism evidence="2 3">
    <name type="scientific">Aedes albopictus</name>
    <name type="common">Asian tiger mosquito</name>
    <name type="synonym">Stegomyia albopicta</name>
    <dbReference type="NCBI Taxonomy" id="7160"/>
    <lineage>
        <taxon>Eukaryota</taxon>
        <taxon>Metazoa</taxon>
        <taxon>Ecdysozoa</taxon>
        <taxon>Arthropoda</taxon>
        <taxon>Hexapoda</taxon>
        <taxon>Insecta</taxon>
        <taxon>Pterygota</taxon>
        <taxon>Neoptera</taxon>
        <taxon>Endopterygota</taxon>
        <taxon>Diptera</taxon>
        <taxon>Nematocera</taxon>
        <taxon>Culicoidea</taxon>
        <taxon>Culicidae</taxon>
        <taxon>Culicinae</taxon>
        <taxon>Aedini</taxon>
        <taxon>Aedes</taxon>
        <taxon>Stegomyia</taxon>
    </lineage>
</organism>
<feature type="region of interest" description="Disordered" evidence="1">
    <location>
        <begin position="171"/>
        <end position="211"/>
    </location>
</feature>
<proteinExistence type="predicted"/>
<accession>A0ABM1XWJ3</accession>
<feature type="compositionally biased region" description="Low complexity" evidence="1">
    <location>
        <begin position="201"/>
        <end position="211"/>
    </location>
</feature>
<feature type="compositionally biased region" description="Polar residues" evidence="1">
    <location>
        <begin position="43"/>
        <end position="66"/>
    </location>
</feature>
<reference evidence="3" key="1">
    <citation type="journal article" date="2015" name="Proc. Natl. Acad. Sci. U.S.A.">
        <title>Genome sequence of the Asian Tiger mosquito, Aedes albopictus, reveals insights into its biology, genetics, and evolution.</title>
        <authorList>
            <person name="Chen X.G."/>
            <person name="Jiang X."/>
            <person name="Gu J."/>
            <person name="Xu M."/>
            <person name="Wu Y."/>
            <person name="Deng Y."/>
            <person name="Zhang C."/>
            <person name="Bonizzoni M."/>
            <person name="Dermauw W."/>
            <person name="Vontas J."/>
            <person name="Armbruster P."/>
            <person name="Huang X."/>
            <person name="Yang Y."/>
            <person name="Zhang H."/>
            <person name="He W."/>
            <person name="Peng H."/>
            <person name="Liu Y."/>
            <person name="Wu K."/>
            <person name="Chen J."/>
            <person name="Lirakis M."/>
            <person name="Topalis P."/>
            <person name="Van Leeuwen T."/>
            <person name="Hall A.B."/>
            <person name="Jiang X."/>
            <person name="Thorpe C."/>
            <person name="Mueller R.L."/>
            <person name="Sun C."/>
            <person name="Waterhouse R.M."/>
            <person name="Yan G."/>
            <person name="Tu Z.J."/>
            <person name="Fang X."/>
            <person name="James A.A."/>
        </authorList>
    </citation>
    <scope>NUCLEOTIDE SEQUENCE [LARGE SCALE GENOMIC DNA]</scope>
    <source>
        <strain evidence="3">Foshan</strain>
    </source>
</reference>
<dbReference type="Proteomes" id="UP000069940">
    <property type="component" value="Unassembled WGS sequence"/>
</dbReference>
<reference evidence="2" key="2">
    <citation type="submission" date="2025-05" db="UniProtKB">
        <authorList>
            <consortium name="EnsemblMetazoa"/>
        </authorList>
    </citation>
    <scope>IDENTIFICATION</scope>
    <source>
        <strain evidence="2">Foshan</strain>
    </source>
</reference>
<dbReference type="GeneID" id="134285344"/>